<dbReference type="GO" id="GO:0005654">
    <property type="term" value="C:nucleoplasm"/>
    <property type="evidence" value="ECO:0007669"/>
    <property type="project" value="TreeGrafter"/>
</dbReference>
<evidence type="ECO:0000313" key="12">
    <source>
        <dbReference type="Proteomes" id="UP000194236"/>
    </source>
</evidence>
<sequence>MTGYVPSDISGEQMSDLLCMENERQRKQYFRYLFLNEIRKRKDSIKRMKRRERYQQYLNTRNERRTFGIFDENGQLSYQLWSNTLIGRISSRNVSHIRSAQRLRYASMFGQKLVIDLDYDDHMSLNECRIQVNHIVRLVGENLRTTDDPFDIYFTNCNYEKPTMKHLSRYFDTMPFQLMSLEQQFLRKSYLNVFDRKRLVYLTPNASETLTDYNHDDIYIIGAFLDKFNLNKPVSHTKATSDGIRQYRLPLDQYVPWASGSSKHLCIMHVVAILNQMKLTNDWRQSLREQIPKRKMKNFEQLDREYRQQQLAYMKRKMSIMSDENLMKKLN</sequence>
<dbReference type="PANTHER" id="PTHR13563">
    <property type="entry name" value="TRNA (GUANINE-9-) METHYLTRANSFERASE"/>
    <property type="match status" value="1"/>
</dbReference>
<keyword evidence="6" id="KW-0809">Transit peptide</keyword>
<dbReference type="AlphaFoldDB" id="A0A1Y3AXP7"/>
<protein>
    <recommendedName>
        <fullName evidence="9">RNA (guanine-9-)-methyltransferase domain-containing protein 1</fullName>
    </recommendedName>
</protein>
<evidence type="ECO:0000256" key="8">
    <source>
        <dbReference type="ARBA" id="ARBA00023128"/>
    </source>
</evidence>
<evidence type="ECO:0000259" key="10">
    <source>
        <dbReference type="PROSITE" id="PS51675"/>
    </source>
</evidence>
<dbReference type="InterPro" id="IPR038459">
    <property type="entry name" value="MT_TRM10-typ_sf"/>
</dbReference>
<dbReference type="PANTHER" id="PTHR13563:SF5">
    <property type="entry name" value="TRNA METHYLTRANSFERASE 10 HOMOLOG C"/>
    <property type="match status" value="1"/>
</dbReference>
<dbReference type="Gene3D" id="3.40.1280.30">
    <property type="match status" value="1"/>
</dbReference>
<gene>
    <name evidence="11" type="ORF">BLA29_001417</name>
</gene>
<dbReference type="InterPro" id="IPR028564">
    <property type="entry name" value="MT_TRM10-typ"/>
</dbReference>
<dbReference type="Proteomes" id="UP000194236">
    <property type="component" value="Unassembled WGS sequence"/>
</dbReference>
<comment type="subcellular location">
    <subcellularLocation>
        <location evidence="1">Mitochondrion</location>
    </subcellularLocation>
</comment>
<dbReference type="GO" id="GO:0000049">
    <property type="term" value="F:tRNA binding"/>
    <property type="evidence" value="ECO:0007669"/>
    <property type="project" value="TreeGrafter"/>
</dbReference>
<evidence type="ECO:0000256" key="5">
    <source>
        <dbReference type="ARBA" id="ARBA00022694"/>
    </source>
</evidence>
<feature type="domain" description="SAM-dependent MTase TRM10-type" evidence="10">
    <location>
        <begin position="99"/>
        <end position="298"/>
    </location>
</feature>
<dbReference type="GO" id="GO:0032259">
    <property type="term" value="P:methylation"/>
    <property type="evidence" value="ECO:0007669"/>
    <property type="project" value="UniProtKB-KW"/>
</dbReference>
<dbReference type="OrthoDB" id="9976048at2759"/>
<evidence type="ECO:0000256" key="2">
    <source>
        <dbReference type="ARBA" id="ARBA00022603"/>
    </source>
</evidence>
<keyword evidence="5" id="KW-0819">tRNA processing</keyword>
<dbReference type="GO" id="GO:0008168">
    <property type="term" value="F:methyltransferase activity"/>
    <property type="evidence" value="ECO:0007669"/>
    <property type="project" value="UniProtKB-KW"/>
</dbReference>
<dbReference type="InterPro" id="IPR007356">
    <property type="entry name" value="tRNA_m1G_MeTrfase_euk"/>
</dbReference>
<evidence type="ECO:0000256" key="9">
    <source>
        <dbReference type="ARBA" id="ARBA00029803"/>
    </source>
</evidence>
<dbReference type="InterPro" id="IPR025812">
    <property type="entry name" value="Trm10_C_MTase_dom"/>
</dbReference>
<evidence type="ECO:0000256" key="4">
    <source>
        <dbReference type="ARBA" id="ARBA00022691"/>
    </source>
</evidence>
<dbReference type="GO" id="GO:0097745">
    <property type="term" value="P:mitochondrial tRNA 5'-end processing"/>
    <property type="evidence" value="ECO:0007669"/>
    <property type="project" value="TreeGrafter"/>
</dbReference>
<evidence type="ECO:0000256" key="6">
    <source>
        <dbReference type="ARBA" id="ARBA00022946"/>
    </source>
</evidence>
<dbReference type="GO" id="GO:0005739">
    <property type="term" value="C:mitochondrion"/>
    <property type="evidence" value="ECO:0007669"/>
    <property type="project" value="UniProtKB-SubCell"/>
</dbReference>
<evidence type="ECO:0000256" key="3">
    <source>
        <dbReference type="ARBA" id="ARBA00022679"/>
    </source>
</evidence>
<proteinExistence type="predicted"/>
<accession>A0A1Y3AXP7</accession>
<reference evidence="11 12" key="1">
    <citation type="submission" date="2017-03" db="EMBL/GenBank/DDBJ databases">
        <title>Genome Survey of Euroglyphus maynei.</title>
        <authorList>
            <person name="Arlian L.G."/>
            <person name="Morgan M.S."/>
            <person name="Rider S.D."/>
        </authorList>
    </citation>
    <scope>NUCLEOTIDE SEQUENCE [LARGE SCALE GENOMIC DNA]</scope>
    <source>
        <strain evidence="11">Arlian Lab</strain>
        <tissue evidence="11">Whole body</tissue>
    </source>
</reference>
<keyword evidence="2" id="KW-0489">Methyltransferase</keyword>
<comment type="caution">
    <text evidence="11">The sequence shown here is derived from an EMBL/GenBank/DDBJ whole genome shotgun (WGS) entry which is preliminary data.</text>
</comment>
<dbReference type="GO" id="GO:0070131">
    <property type="term" value="P:positive regulation of mitochondrial translation"/>
    <property type="evidence" value="ECO:0007669"/>
    <property type="project" value="TreeGrafter"/>
</dbReference>
<keyword evidence="3" id="KW-0808">Transferase</keyword>
<evidence type="ECO:0000256" key="1">
    <source>
        <dbReference type="ARBA" id="ARBA00004173"/>
    </source>
</evidence>
<dbReference type="CDD" id="cd18102">
    <property type="entry name" value="Trm10_MRRP1"/>
    <property type="match status" value="1"/>
</dbReference>
<keyword evidence="7" id="KW-0175">Coiled coil</keyword>
<evidence type="ECO:0000256" key="7">
    <source>
        <dbReference type="ARBA" id="ARBA00023054"/>
    </source>
</evidence>
<dbReference type="EMBL" id="MUJZ01052382">
    <property type="protein sequence ID" value="OTF73269.1"/>
    <property type="molecule type" value="Genomic_DNA"/>
</dbReference>
<dbReference type="PROSITE" id="PS51675">
    <property type="entry name" value="SAM_MT_TRM10"/>
    <property type="match status" value="1"/>
</dbReference>
<evidence type="ECO:0000313" key="11">
    <source>
        <dbReference type="EMBL" id="OTF73269.1"/>
    </source>
</evidence>
<keyword evidence="8" id="KW-0496">Mitochondrion</keyword>
<keyword evidence="4" id="KW-0949">S-adenosyl-L-methionine</keyword>
<name>A0A1Y3AXP7_EURMA</name>
<organism evidence="11 12">
    <name type="scientific">Euroglyphus maynei</name>
    <name type="common">Mayne's house dust mite</name>
    <dbReference type="NCBI Taxonomy" id="6958"/>
    <lineage>
        <taxon>Eukaryota</taxon>
        <taxon>Metazoa</taxon>
        <taxon>Ecdysozoa</taxon>
        <taxon>Arthropoda</taxon>
        <taxon>Chelicerata</taxon>
        <taxon>Arachnida</taxon>
        <taxon>Acari</taxon>
        <taxon>Acariformes</taxon>
        <taxon>Sarcoptiformes</taxon>
        <taxon>Astigmata</taxon>
        <taxon>Psoroptidia</taxon>
        <taxon>Analgoidea</taxon>
        <taxon>Pyroglyphidae</taxon>
        <taxon>Pyroglyphinae</taxon>
        <taxon>Euroglyphus</taxon>
    </lineage>
</organism>
<keyword evidence="12" id="KW-1185">Reference proteome</keyword>